<comment type="caution">
    <text evidence="1">The sequence shown here is derived from an EMBL/GenBank/DDBJ whole genome shotgun (WGS) entry which is preliminary data.</text>
</comment>
<evidence type="ECO:0000313" key="2">
    <source>
        <dbReference type="Proteomes" id="UP000254101"/>
    </source>
</evidence>
<sequence>MIAVLIVGVFFVASFTIIHDPHGVVVDARQVWTGGSKPMTKLPWGGFIVYVEGDGAVEVTCRDGSVSEGGYVTGFMADDYSVSADCEIVP</sequence>
<accession>A0A395LPE0</accession>
<dbReference type="EMBL" id="QRBB01000001">
    <property type="protein sequence ID" value="RDS78297.1"/>
    <property type="molecule type" value="Genomic_DNA"/>
</dbReference>
<dbReference type="Proteomes" id="UP000254101">
    <property type="component" value="Unassembled WGS sequence"/>
</dbReference>
<evidence type="ECO:0000313" key="1">
    <source>
        <dbReference type="EMBL" id="RDS78297.1"/>
    </source>
</evidence>
<keyword evidence="2" id="KW-1185">Reference proteome</keyword>
<dbReference type="AlphaFoldDB" id="A0A395LPE0"/>
<proteinExistence type="predicted"/>
<organism evidence="1 2">
    <name type="scientific">Alteriqipengyuania lutimaris</name>
    <dbReference type="NCBI Taxonomy" id="1538146"/>
    <lineage>
        <taxon>Bacteria</taxon>
        <taxon>Pseudomonadati</taxon>
        <taxon>Pseudomonadota</taxon>
        <taxon>Alphaproteobacteria</taxon>
        <taxon>Sphingomonadales</taxon>
        <taxon>Erythrobacteraceae</taxon>
        <taxon>Alteriqipengyuania</taxon>
    </lineage>
</organism>
<name>A0A395LPE0_9SPHN</name>
<reference evidence="1 2" key="1">
    <citation type="submission" date="2018-07" db="EMBL/GenBank/DDBJ databases">
        <title>Erythrobacter nanhaiensis sp. nov., a novel member of the genus Erythrobacter isolated from the South China Sea.</title>
        <authorList>
            <person name="Chen X."/>
            <person name="Liu J."/>
        </authorList>
    </citation>
    <scope>NUCLEOTIDE SEQUENCE [LARGE SCALE GENOMIC DNA]</scope>
    <source>
        <strain evidence="1 2">S-5</strain>
    </source>
</reference>
<gene>
    <name evidence="1" type="ORF">DL238_12250</name>
</gene>
<protein>
    <submittedName>
        <fullName evidence="1">Uncharacterized protein</fullName>
    </submittedName>
</protein>